<evidence type="ECO:0000259" key="1">
    <source>
        <dbReference type="Pfam" id="PF12770"/>
    </source>
</evidence>
<organism evidence="2 3">
    <name type="scientific">Usitatibacter palustris</name>
    <dbReference type="NCBI Taxonomy" id="2732487"/>
    <lineage>
        <taxon>Bacteria</taxon>
        <taxon>Pseudomonadati</taxon>
        <taxon>Pseudomonadota</taxon>
        <taxon>Betaproteobacteria</taxon>
        <taxon>Nitrosomonadales</taxon>
        <taxon>Usitatibacteraceae</taxon>
        <taxon>Usitatibacter</taxon>
    </lineage>
</organism>
<sequence length="996" mass="108119">MGLRGSYTIRFGWGAVAVKVWLRIILALSIGTCSLAARPDEASDLLDRGNVLAREGKYQDALDATQRGCELRRQALGDDHEATHRCRTDLARRFVELRRPAEGEIEAQRSATRLTELRGASDPGTLEARQILAVCAFLLGRYGDAERIASDVYEARRAALGSDHADTLSSLNTMAAALQERGEYRQARDLFLRLSEAYEATRGPTDRATLVARNNLAASHFLLGEYASAEVLYAQVHVGRVATLGPRHPSTLAVMTSLADAKLGRGRSVDALDHVLALDADYSQVFGEKHPETLRHRDLLARIYVDIGRFDQAALISKAVVVTSVSELGPAHPSTIRYTVNLGRSLYYLRDYANALNAYEAAAVTAPSALGQKHPVTLQVHSGRAYCHLRLEQHELALATFGQALEASEGVLAETHPNRLAYRNGLHEAQFALGNRELALRGMESTLEQAREVFGARNERVFPYLGTLANYLLVEGRRDRAEHLLEQYLAIAEATRAEGFLGAEFRQGRLAVASEGDEWGLGLKALVELRIARGDLVGALRVSELLKARTLGEAMDLRSRAVAAGLSKQDVDDLSEQLRRLESLESAAAGLTPGSVAAIANAGARQEAERAAHRVAAKSGRAEVSVTREGIARDAVFVSFIVNRDRAAALVMRRSGPVKGFVLGALPGLAGTIDAYRRWIASQIPERERVWRLPDGSYRWSLAQPQGARRVPDISEMTDELSRRLIAPLAAELRSVRAWQLSPDGSLALIPFEALTLDGTPVIARHDVTYVQSLDVLAKQRQRAREGPVPEGLLAVAAGEGTNLPALPGANAEIDAVAKAHAGQRTVLLKGAGATESAIRALASRGELSRFRYLHFAAHGFLSTTHPQLSAIVLAGDGRSSESDGYLSAAEWPSLRLRSELAVISSCDSGAGRIVSGEGVLGLPYALTVAGNRRTVLSLWEVNDRASAEFMPAFHRRLRAGLDPGRALAETKRQFARSGSPWRDPRHWAPFVLYGG</sequence>
<dbReference type="InterPro" id="IPR024983">
    <property type="entry name" value="CHAT_dom"/>
</dbReference>
<dbReference type="Pfam" id="PF13424">
    <property type="entry name" value="TPR_12"/>
    <property type="match status" value="2"/>
</dbReference>
<dbReference type="PANTHER" id="PTHR46082">
    <property type="entry name" value="ATP/GTP-BINDING PROTEIN-RELATED"/>
    <property type="match status" value="1"/>
</dbReference>
<dbReference type="InParanoid" id="A0A6M4HCI7"/>
<feature type="domain" description="CHAT" evidence="1">
    <location>
        <begin position="719"/>
        <end position="995"/>
    </location>
</feature>
<accession>A0A6M4HCI7</accession>
<dbReference type="AlphaFoldDB" id="A0A6M4HCI7"/>
<dbReference type="Proteomes" id="UP000503096">
    <property type="component" value="Chromosome"/>
</dbReference>
<protein>
    <recommendedName>
        <fullName evidence="1">CHAT domain-containing protein</fullName>
    </recommendedName>
</protein>
<reference evidence="2 3" key="1">
    <citation type="submission" date="2020-04" db="EMBL/GenBank/DDBJ databases">
        <title>Usitatibacter rugosus gen. nov., sp. nov. and Usitatibacter palustris sp. nov., novel members of Usitatibacteraceae fam. nov. within the order Nitrosomonadales isolated from soil.</title>
        <authorList>
            <person name="Huber K.J."/>
            <person name="Neumann-Schaal M."/>
            <person name="Geppert A."/>
            <person name="Luckner M."/>
            <person name="Wanner G."/>
            <person name="Overmann J."/>
        </authorList>
    </citation>
    <scope>NUCLEOTIDE SEQUENCE [LARGE SCALE GENOMIC DNA]</scope>
    <source>
        <strain evidence="2 3">Swamp67</strain>
    </source>
</reference>
<dbReference type="EMBL" id="CP053073">
    <property type="protein sequence ID" value="QJR16952.1"/>
    <property type="molecule type" value="Genomic_DNA"/>
</dbReference>
<proteinExistence type="predicted"/>
<gene>
    <name evidence="2" type="ORF">DSM104440_03789</name>
</gene>
<dbReference type="PANTHER" id="PTHR46082:SF6">
    <property type="entry name" value="AAA+ ATPASE DOMAIN-CONTAINING PROTEIN-RELATED"/>
    <property type="match status" value="1"/>
</dbReference>
<dbReference type="InterPro" id="IPR019734">
    <property type="entry name" value="TPR_rpt"/>
</dbReference>
<name>A0A6M4HCI7_9PROT</name>
<dbReference type="KEGG" id="upl:DSM104440_03789"/>
<evidence type="ECO:0000313" key="3">
    <source>
        <dbReference type="Proteomes" id="UP000503096"/>
    </source>
</evidence>
<dbReference type="Pfam" id="PF13374">
    <property type="entry name" value="TPR_10"/>
    <property type="match status" value="1"/>
</dbReference>
<evidence type="ECO:0000313" key="2">
    <source>
        <dbReference type="EMBL" id="QJR16952.1"/>
    </source>
</evidence>
<dbReference type="RefSeq" id="WP_171165494.1">
    <property type="nucleotide sequence ID" value="NZ_CP053073.1"/>
</dbReference>
<dbReference type="Pfam" id="PF12770">
    <property type="entry name" value="CHAT"/>
    <property type="match status" value="1"/>
</dbReference>
<dbReference type="SUPFAM" id="SSF48452">
    <property type="entry name" value="TPR-like"/>
    <property type="match status" value="3"/>
</dbReference>
<dbReference type="InterPro" id="IPR011990">
    <property type="entry name" value="TPR-like_helical_dom_sf"/>
</dbReference>
<keyword evidence="3" id="KW-1185">Reference proteome</keyword>
<dbReference type="SMART" id="SM00028">
    <property type="entry name" value="TPR"/>
    <property type="match status" value="6"/>
</dbReference>
<dbReference type="InterPro" id="IPR053137">
    <property type="entry name" value="NLR-like"/>
</dbReference>
<dbReference type="Gene3D" id="1.25.40.10">
    <property type="entry name" value="Tetratricopeptide repeat domain"/>
    <property type="match status" value="3"/>
</dbReference>